<dbReference type="Gene3D" id="3.40.50.720">
    <property type="entry name" value="NAD(P)-binding Rossmann-like Domain"/>
    <property type="match status" value="1"/>
</dbReference>
<reference evidence="4 5" key="1">
    <citation type="submission" date="2019-04" db="EMBL/GenBank/DDBJ databases">
        <title>Friends and foes A comparative genomics study of 23 Aspergillus species from section Flavi.</title>
        <authorList>
            <consortium name="DOE Joint Genome Institute"/>
            <person name="Kjaerbolling I."/>
            <person name="Vesth T."/>
            <person name="Frisvad J.C."/>
            <person name="Nybo J.L."/>
            <person name="Theobald S."/>
            <person name="Kildgaard S."/>
            <person name="Isbrandt T."/>
            <person name="Kuo A."/>
            <person name="Sato A."/>
            <person name="Lyhne E.K."/>
            <person name="Kogle M.E."/>
            <person name="Wiebenga A."/>
            <person name="Kun R.S."/>
            <person name="Lubbers R.J."/>
            <person name="Makela M.R."/>
            <person name="Barry K."/>
            <person name="Chovatia M."/>
            <person name="Clum A."/>
            <person name="Daum C."/>
            <person name="Haridas S."/>
            <person name="He G."/>
            <person name="LaButti K."/>
            <person name="Lipzen A."/>
            <person name="Mondo S."/>
            <person name="Riley R."/>
            <person name="Salamov A."/>
            <person name="Simmons B.A."/>
            <person name="Magnuson J.K."/>
            <person name="Henrissat B."/>
            <person name="Mortensen U.H."/>
            <person name="Larsen T.O."/>
            <person name="Devries R.P."/>
            <person name="Grigoriev I.V."/>
            <person name="Machida M."/>
            <person name="Baker S.E."/>
            <person name="Andersen M.R."/>
        </authorList>
    </citation>
    <scope>NUCLEOTIDE SEQUENCE [LARGE SCALE GENOMIC DNA]</scope>
    <source>
        <strain evidence="4 5">CBS 117626</strain>
    </source>
</reference>
<dbReference type="InterPro" id="IPR036291">
    <property type="entry name" value="NAD(P)-bd_dom_sf"/>
</dbReference>
<dbReference type="SUPFAM" id="SSF51735">
    <property type="entry name" value="NAD(P)-binding Rossmann-fold domains"/>
    <property type="match status" value="1"/>
</dbReference>
<dbReference type="PANTHER" id="PTHR47706:SF9">
    <property type="entry name" value="NMRA-LIKE DOMAIN-CONTAINING PROTEIN-RELATED"/>
    <property type="match status" value="1"/>
</dbReference>
<protein>
    <recommendedName>
        <fullName evidence="3">NmrA-like domain-containing protein</fullName>
    </recommendedName>
</protein>
<dbReference type="AlphaFoldDB" id="A0A5N6UJZ3"/>
<keyword evidence="5" id="KW-1185">Reference proteome</keyword>
<evidence type="ECO:0000313" key="4">
    <source>
        <dbReference type="EMBL" id="KAE8158924.1"/>
    </source>
</evidence>
<dbReference type="InterPro" id="IPR051609">
    <property type="entry name" value="NmrA/Isoflavone_reductase-like"/>
</dbReference>
<keyword evidence="2" id="KW-0560">Oxidoreductase</keyword>
<organism evidence="4 5">
    <name type="scientific">Aspergillus tamarii</name>
    <dbReference type="NCBI Taxonomy" id="41984"/>
    <lineage>
        <taxon>Eukaryota</taxon>
        <taxon>Fungi</taxon>
        <taxon>Dikarya</taxon>
        <taxon>Ascomycota</taxon>
        <taxon>Pezizomycotina</taxon>
        <taxon>Eurotiomycetes</taxon>
        <taxon>Eurotiomycetidae</taxon>
        <taxon>Eurotiales</taxon>
        <taxon>Aspergillaceae</taxon>
        <taxon>Aspergillus</taxon>
        <taxon>Aspergillus subgen. Circumdati</taxon>
    </lineage>
</organism>
<evidence type="ECO:0000259" key="3">
    <source>
        <dbReference type="Pfam" id="PF05368"/>
    </source>
</evidence>
<name>A0A5N6UJZ3_ASPTM</name>
<evidence type="ECO:0000313" key="5">
    <source>
        <dbReference type="Proteomes" id="UP000326950"/>
    </source>
</evidence>
<dbReference type="PANTHER" id="PTHR47706">
    <property type="entry name" value="NMRA-LIKE FAMILY PROTEIN"/>
    <property type="match status" value="1"/>
</dbReference>
<accession>A0A5N6UJZ3</accession>
<proteinExistence type="predicted"/>
<gene>
    <name evidence="4" type="ORF">BDV40DRAFT_274705</name>
</gene>
<dbReference type="Proteomes" id="UP000326950">
    <property type="component" value="Unassembled WGS sequence"/>
</dbReference>
<dbReference type="EMBL" id="ML738685">
    <property type="protein sequence ID" value="KAE8158924.1"/>
    <property type="molecule type" value="Genomic_DNA"/>
</dbReference>
<feature type="domain" description="NmrA-like" evidence="3">
    <location>
        <begin position="7"/>
        <end position="251"/>
    </location>
</feature>
<evidence type="ECO:0000256" key="1">
    <source>
        <dbReference type="ARBA" id="ARBA00022857"/>
    </source>
</evidence>
<sequence>MNTCEMLVLIAGVTGKLGIRLARAALQRGGFRVRGLGRNPENLDPTIASQLELFVTCRSYDDIPALDKAVASVDAVVCAYKPDPVLDLEGHLLLLRAAERAGVKIFHASSWNADWRLFEWGEHEHFDTHIAFQRHVEFTSPIKPVYVFTGMFAEYLFSPAGPGMFSKDESGAARVQVWDDGDANWSWTTMQDAAEFSIDLLTRKDVQQGSGDYFSVKSGDCNPKDIARAYENVTGVRVDMKYVGTLDNLGQQLQQARQEHGRSEYMQYVALLSQWFGYSGKFYLQNAESVLNSRHPVSLENLLRGNPDITRWRFDTIEICTSLQDSE</sequence>
<dbReference type="GO" id="GO:0016491">
    <property type="term" value="F:oxidoreductase activity"/>
    <property type="evidence" value="ECO:0007669"/>
    <property type="project" value="UniProtKB-KW"/>
</dbReference>
<dbReference type="InterPro" id="IPR008030">
    <property type="entry name" value="NmrA-like"/>
</dbReference>
<dbReference type="Pfam" id="PF05368">
    <property type="entry name" value="NmrA"/>
    <property type="match status" value="1"/>
</dbReference>
<keyword evidence="1" id="KW-0521">NADP</keyword>
<evidence type="ECO:0000256" key="2">
    <source>
        <dbReference type="ARBA" id="ARBA00023002"/>
    </source>
</evidence>
<dbReference type="OrthoDB" id="419598at2759"/>